<evidence type="ECO:0000313" key="1">
    <source>
        <dbReference type="EMBL" id="AKH47260.1"/>
    </source>
</evidence>
<organism evidence="1">
    <name type="scientific">uncultured marine virus</name>
    <dbReference type="NCBI Taxonomy" id="186617"/>
    <lineage>
        <taxon>Viruses</taxon>
        <taxon>environmental samples</taxon>
    </lineage>
</organism>
<reference evidence="1" key="1">
    <citation type="journal article" date="2015" name="Front. Microbiol.">
        <title>Combining genomic sequencing methods to explore viral diversity and reveal potential virus-host interactions.</title>
        <authorList>
            <person name="Chow C.E."/>
            <person name="Winget D.M."/>
            <person name="White R.A.III."/>
            <person name="Hallam S.J."/>
            <person name="Suttle C.A."/>
        </authorList>
    </citation>
    <scope>NUCLEOTIDE SEQUENCE</scope>
    <source>
        <strain evidence="1">H4084944</strain>
    </source>
</reference>
<proteinExistence type="predicted"/>
<accession>A0A0F7L5T3</accession>
<dbReference type="EMBL" id="KR029590">
    <property type="protein sequence ID" value="AKH47260.1"/>
    <property type="molecule type" value="Genomic_DNA"/>
</dbReference>
<name>A0A0F7L5T3_9VIRU</name>
<sequence length="75" mass="8614">MNTKDLAKYLYDYAMANYEKSGWSVIVETMELADIEADLIEAGATTKTAAKKAFADIVEIWGERMADARYYREEY</sequence>
<protein>
    <submittedName>
        <fullName evidence="1">Uncharacterized protein</fullName>
    </submittedName>
</protein>
<reference evidence="1" key="2">
    <citation type="submission" date="2015-03" db="EMBL/GenBank/DDBJ databases">
        <authorList>
            <person name="Chow C.-E.T."/>
            <person name="Winget D.M."/>
            <person name="White R.A.III."/>
            <person name="Hallam S.J."/>
            <person name="Suttle C.A."/>
        </authorList>
    </citation>
    <scope>NUCLEOTIDE SEQUENCE</scope>
    <source>
        <strain evidence="1">H4084944</strain>
    </source>
</reference>